<comment type="catalytic activity">
    <reaction evidence="4">
        <text>N-succinyl-L-glutamate 5-semialdehyde + NAD(+) + H2O = N-succinyl-L-glutamate + NADH + 2 H(+)</text>
        <dbReference type="Rhea" id="RHEA:10812"/>
        <dbReference type="ChEBI" id="CHEBI:15377"/>
        <dbReference type="ChEBI" id="CHEBI:15378"/>
        <dbReference type="ChEBI" id="CHEBI:57540"/>
        <dbReference type="ChEBI" id="CHEBI:57945"/>
        <dbReference type="ChEBI" id="CHEBI:58520"/>
        <dbReference type="ChEBI" id="CHEBI:58763"/>
        <dbReference type="EC" id="1.2.1.71"/>
    </reaction>
</comment>
<keyword evidence="1 4" id="KW-0056">Arginine metabolism</keyword>
<dbReference type="Pfam" id="PF00171">
    <property type="entry name" value="Aldedh"/>
    <property type="match status" value="1"/>
</dbReference>
<name>A0A1H4GD59_9GAMM</name>
<evidence type="ECO:0000259" key="6">
    <source>
        <dbReference type="Pfam" id="PF00171"/>
    </source>
</evidence>
<dbReference type="FunFam" id="3.40.605.10:FF:000010">
    <property type="entry name" value="N-succinylglutamate 5-semialdehyde dehydrogenase"/>
    <property type="match status" value="1"/>
</dbReference>
<gene>
    <name evidence="4" type="primary">astD</name>
    <name evidence="7" type="ORF">SAMN02745729_11516</name>
</gene>
<comment type="function">
    <text evidence="4">Catalyzes the NAD-dependent reduction of succinylglutamate semialdehyde into succinylglutamate.</text>
</comment>
<dbReference type="SUPFAM" id="SSF53720">
    <property type="entry name" value="ALDH-like"/>
    <property type="match status" value="1"/>
</dbReference>
<dbReference type="HAMAP" id="MF_01174">
    <property type="entry name" value="Aldedh_AstD"/>
    <property type="match status" value="1"/>
</dbReference>
<evidence type="ECO:0000256" key="4">
    <source>
        <dbReference type="HAMAP-Rule" id="MF_01174"/>
    </source>
</evidence>
<dbReference type="InterPro" id="IPR016162">
    <property type="entry name" value="Ald_DH_N"/>
</dbReference>
<keyword evidence="2 4" id="KW-0560">Oxidoreductase</keyword>
<dbReference type="PANTHER" id="PTHR11699">
    <property type="entry name" value="ALDEHYDE DEHYDROGENASE-RELATED"/>
    <property type="match status" value="1"/>
</dbReference>
<dbReference type="GO" id="GO:0043824">
    <property type="term" value="F:succinylglutamate-semialdehyde dehydrogenase activity"/>
    <property type="evidence" value="ECO:0007669"/>
    <property type="project" value="UniProtKB-EC"/>
</dbReference>
<dbReference type="InterPro" id="IPR016163">
    <property type="entry name" value="Ald_DH_C"/>
</dbReference>
<comment type="pathway">
    <text evidence="4">Amino-acid degradation; L-arginine degradation via AST pathway; L-glutamate and succinate from L-arginine: step 4/5.</text>
</comment>
<evidence type="ECO:0000256" key="5">
    <source>
        <dbReference type="PROSITE-ProRule" id="PRU10007"/>
    </source>
</evidence>
<dbReference type="NCBIfam" id="NF006992">
    <property type="entry name" value="PRK09457.1"/>
    <property type="match status" value="1"/>
</dbReference>
<feature type="binding site" evidence="4">
    <location>
        <begin position="221"/>
        <end position="226"/>
    </location>
    <ligand>
        <name>NAD(+)</name>
        <dbReference type="ChEBI" id="CHEBI:57540"/>
    </ligand>
</feature>
<accession>A0A1H4GD59</accession>
<dbReference type="InterPro" id="IPR017649">
    <property type="entry name" value="SuccinylGlu_semiald_DH_AstD"/>
</dbReference>
<evidence type="ECO:0000256" key="1">
    <source>
        <dbReference type="ARBA" id="ARBA00022503"/>
    </source>
</evidence>
<feature type="domain" description="Aldehyde dehydrogenase" evidence="6">
    <location>
        <begin position="10"/>
        <end position="461"/>
    </location>
</feature>
<dbReference type="EMBL" id="FNRJ01000015">
    <property type="protein sequence ID" value="SEB06642.1"/>
    <property type="molecule type" value="Genomic_DNA"/>
</dbReference>
<evidence type="ECO:0000256" key="3">
    <source>
        <dbReference type="ARBA" id="ARBA00023027"/>
    </source>
</evidence>
<keyword evidence="3 4" id="KW-0520">NAD</keyword>
<reference evidence="8" key="1">
    <citation type="submission" date="2016-10" db="EMBL/GenBank/DDBJ databases">
        <authorList>
            <person name="Varghese N."/>
            <person name="Submissions S."/>
        </authorList>
    </citation>
    <scope>NUCLEOTIDE SEQUENCE [LARGE SCALE GENOMIC DNA]</scope>
    <source>
        <strain evidence="8">DSM 11526</strain>
    </source>
</reference>
<keyword evidence="8" id="KW-1185">Reference proteome</keyword>
<dbReference type="NCBIfam" id="TIGR03240">
    <property type="entry name" value="arg_catab_astD"/>
    <property type="match status" value="1"/>
</dbReference>
<proteinExistence type="inferred from homology"/>
<dbReference type="UniPathway" id="UPA00185">
    <property type="reaction ID" value="UER00282"/>
</dbReference>
<dbReference type="PROSITE" id="PS00687">
    <property type="entry name" value="ALDEHYDE_DEHYDR_GLU"/>
    <property type="match status" value="1"/>
</dbReference>
<dbReference type="RefSeq" id="WP_091827472.1">
    <property type="nucleotide sequence ID" value="NZ_FNRJ01000015.1"/>
</dbReference>
<dbReference type="Gene3D" id="3.40.605.10">
    <property type="entry name" value="Aldehyde Dehydrogenase, Chain A, domain 1"/>
    <property type="match status" value="1"/>
</dbReference>
<feature type="active site" evidence="4 5">
    <location>
        <position position="244"/>
    </location>
</feature>
<dbReference type="PROSITE" id="PS00070">
    <property type="entry name" value="ALDEHYDE_DEHYDR_CYS"/>
    <property type="match status" value="1"/>
</dbReference>
<evidence type="ECO:0000256" key="2">
    <source>
        <dbReference type="ARBA" id="ARBA00023002"/>
    </source>
</evidence>
<protein>
    <recommendedName>
        <fullName evidence="4">N-succinylglutamate 5-semialdehyde dehydrogenase</fullName>
        <ecNumber evidence="4">1.2.1.71</ecNumber>
    </recommendedName>
    <alternativeName>
        <fullName evidence="4">Succinylglutamic semialdehyde dehydrogenase</fullName>
        <shortName evidence="4">SGSD</shortName>
    </alternativeName>
</protein>
<dbReference type="STRING" id="1122198.SAMN02745729_11516"/>
<comment type="similarity">
    <text evidence="4">Belongs to the aldehyde dehydrogenase family. AstD subfamily.</text>
</comment>
<organism evidence="7 8">
    <name type="scientific">Marinobacterium iners DSM 11526</name>
    <dbReference type="NCBI Taxonomy" id="1122198"/>
    <lineage>
        <taxon>Bacteria</taxon>
        <taxon>Pseudomonadati</taxon>
        <taxon>Pseudomonadota</taxon>
        <taxon>Gammaproteobacteria</taxon>
        <taxon>Oceanospirillales</taxon>
        <taxon>Oceanospirillaceae</taxon>
        <taxon>Marinobacterium</taxon>
    </lineage>
</organism>
<dbReference type="InterPro" id="IPR015590">
    <property type="entry name" value="Aldehyde_DH_dom"/>
</dbReference>
<evidence type="ECO:0000313" key="8">
    <source>
        <dbReference type="Proteomes" id="UP000242469"/>
    </source>
</evidence>
<dbReference type="CDD" id="cd07095">
    <property type="entry name" value="ALDH_SGSD_AstD"/>
    <property type="match status" value="1"/>
</dbReference>
<dbReference type="InterPro" id="IPR016161">
    <property type="entry name" value="Ald_DH/histidinol_DH"/>
</dbReference>
<evidence type="ECO:0000313" key="7">
    <source>
        <dbReference type="EMBL" id="SEB06642.1"/>
    </source>
</evidence>
<feature type="active site" evidence="4">
    <location>
        <position position="278"/>
    </location>
</feature>
<dbReference type="Proteomes" id="UP000242469">
    <property type="component" value="Unassembled WGS sequence"/>
</dbReference>
<dbReference type="InterPro" id="IPR029510">
    <property type="entry name" value="Ald_DH_CS_GLU"/>
</dbReference>
<dbReference type="GO" id="GO:0019545">
    <property type="term" value="P:L-arginine catabolic process to succinate"/>
    <property type="evidence" value="ECO:0007669"/>
    <property type="project" value="UniProtKB-UniRule"/>
</dbReference>
<dbReference type="OrthoDB" id="9812625at2"/>
<dbReference type="InterPro" id="IPR016160">
    <property type="entry name" value="Ald_DH_CS_CYS"/>
</dbReference>
<dbReference type="AlphaFoldDB" id="A0A1H4GD59"/>
<dbReference type="EC" id="1.2.1.71" evidence="4"/>
<sequence length="492" mass="52852">MLDLLINGIWVTGEGTPLVSINPVNGERLWSGQSASLEQVDRALSAARRAAPNWAGLGFDLRRQLVERYTDLLQQEAEPMAICIAEETGKPLWEARTEVTSMIGKTALSIRAYSERTGCHISEQNGIRTAVRHKPHGVLAVFGPYNFPGHLPNGHIVPALLAGNTLLFKPSEQTPLVSRHMVQLWQRAGLPHGVLNLLQGGAEVGQALAASEQLDGICFTGSSATGERLQQQFGNRPGKLLALEMGGNNPLVVRSVDNIEAALFCVIQSAFLSSGQRCSCARRLLIPVGNWGDEFINRLVEAVGRLAVGAPFADPQPFMGSLISSEAVDNLLAAQLRLQSMGAEVVLAMQSVREGSALLTPGLIDVTELGARAPDEEYFGPLLQLIRYRDVDQAITLANRTRYGLSAGLISDSEAEFDHFHRHIRAGVVNWNRPLTGASGALPFGGIGASGNHRPGAWYAADYCAYPVAGLESARLELPQSLPPGMVLGAKE</sequence>
<dbReference type="Gene3D" id="3.40.309.10">
    <property type="entry name" value="Aldehyde Dehydrogenase, Chain A, domain 2"/>
    <property type="match status" value="1"/>
</dbReference>
<dbReference type="GO" id="GO:0019544">
    <property type="term" value="P:L-arginine catabolic process to L-glutamate"/>
    <property type="evidence" value="ECO:0007669"/>
    <property type="project" value="UniProtKB-UniRule"/>
</dbReference>